<keyword evidence="3" id="KW-1185">Reference proteome</keyword>
<dbReference type="PANTHER" id="PTHR33273:SF4">
    <property type="entry name" value="ENDONUCLEASE_EXONUCLEASE_PHOSPHATASE DOMAIN-CONTAINING PROTEIN"/>
    <property type="match status" value="1"/>
</dbReference>
<dbReference type="Gene3D" id="3.60.10.10">
    <property type="entry name" value="Endonuclease/exonuclease/phosphatase"/>
    <property type="match status" value="1"/>
</dbReference>
<dbReference type="PANTHER" id="PTHR33273">
    <property type="entry name" value="DOMAIN-CONTAINING PROTEIN, PUTATIVE-RELATED"/>
    <property type="match status" value="1"/>
</dbReference>
<name>A0A821X8Z2_9NEOP</name>
<gene>
    <name evidence="2" type="ORF">PMACD_LOCUS14467</name>
</gene>
<evidence type="ECO:0000313" key="2">
    <source>
        <dbReference type="EMBL" id="CAF4938121.1"/>
    </source>
</evidence>
<proteinExistence type="predicted"/>
<dbReference type="OrthoDB" id="6931295at2759"/>
<protein>
    <recommendedName>
        <fullName evidence="1">Endonuclease/exonuclease/phosphatase domain-containing protein</fullName>
    </recommendedName>
</protein>
<dbReference type="EMBL" id="CAJOBZ010000065">
    <property type="protein sequence ID" value="CAF4938121.1"/>
    <property type="molecule type" value="Genomic_DNA"/>
</dbReference>
<organism evidence="2 3">
    <name type="scientific">Pieris macdunnoughi</name>
    <dbReference type="NCBI Taxonomy" id="345717"/>
    <lineage>
        <taxon>Eukaryota</taxon>
        <taxon>Metazoa</taxon>
        <taxon>Ecdysozoa</taxon>
        <taxon>Arthropoda</taxon>
        <taxon>Hexapoda</taxon>
        <taxon>Insecta</taxon>
        <taxon>Pterygota</taxon>
        <taxon>Neoptera</taxon>
        <taxon>Endopterygota</taxon>
        <taxon>Lepidoptera</taxon>
        <taxon>Glossata</taxon>
        <taxon>Ditrysia</taxon>
        <taxon>Papilionoidea</taxon>
        <taxon>Pieridae</taxon>
        <taxon>Pierinae</taxon>
        <taxon>Pieris</taxon>
    </lineage>
</organism>
<dbReference type="GO" id="GO:0003824">
    <property type="term" value="F:catalytic activity"/>
    <property type="evidence" value="ECO:0007669"/>
    <property type="project" value="InterPro"/>
</dbReference>
<feature type="domain" description="Endonuclease/exonuclease/phosphatase" evidence="1">
    <location>
        <begin position="511"/>
        <end position="606"/>
    </location>
</feature>
<dbReference type="Proteomes" id="UP000663880">
    <property type="component" value="Unassembled WGS sequence"/>
</dbReference>
<dbReference type="InterPro" id="IPR036691">
    <property type="entry name" value="Endo/exonu/phosph_ase_sf"/>
</dbReference>
<comment type="caution">
    <text evidence="2">The sequence shown here is derived from an EMBL/GenBank/DDBJ whole genome shotgun (WGS) entry which is preliminary data.</text>
</comment>
<dbReference type="AlphaFoldDB" id="A0A821X8Z2"/>
<dbReference type="InterPro" id="IPR005135">
    <property type="entry name" value="Endo/exonuclease/phosphatase"/>
</dbReference>
<dbReference type="Pfam" id="PF14529">
    <property type="entry name" value="Exo_endo_phos_2"/>
    <property type="match status" value="1"/>
</dbReference>
<reference evidence="2" key="1">
    <citation type="submission" date="2021-02" db="EMBL/GenBank/DDBJ databases">
        <authorList>
            <person name="Steward A R."/>
        </authorList>
    </citation>
    <scope>NUCLEOTIDE SEQUENCE</scope>
</reference>
<evidence type="ECO:0000259" key="1">
    <source>
        <dbReference type="Pfam" id="PF14529"/>
    </source>
</evidence>
<sequence>MDLSTPLLPQPGVKRRLDTVNESLVEPSKKPMTDVRSSVDDVNPGFYSHPSLTGSPKSYLVNDKGPFLVHVSCPESDPSAGTSIRPIKFGHFLVKNKIPNIVRDGVKRVGRNRISVEFKSGLDANNFVSNPIVPSSNYSVTIPNYNVSRMGLVRGVPADWSMQEFVETLEIPEGTGIVLKARRLNRKTNSDGQINWIPTQTVVLTFQGQTLPERIFSCHSSLRVETYQLPTIQCLNCCRFGHVKSQCRSKPRCFRCSLAHSGDECNIPETESLCLFCTASHFATNKACPEHNRQRNIKSCMSQESISYLEASARFRPINGKTFADSVKTTPSSLSQPITLPSQVSRQTTSYRKTVFLPPRSRPTSGKSFDKAAHEAITSNLPSSLPNGCAVSSPSLINNEVSPNENLLDCLWAVICNMLSKYDDIPIPSHVAQKINLLHSFVTKNGESAISETWLLPGSRFRVSGYRCLRDDRDDGYAGCAFLVSRSLTFHALSLPHCDGINAVAMRAFNISFISVYIPHPHFDLISDIRSIILSVPPPVVMLGDFNAHHVSWGCHSSDSFGSLLLDLLDDINISVLNNGCPTRRSLPSQNPANAVDLSLCSPDLFPFSILACF</sequence>
<dbReference type="SUPFAM" id="SSF56219">
    <property type="entry name" value="DNase I-like"/>
    <property type="match status" value="1"/>
</dbReference>
<accession>A0A821X8Z2</accession>
<evidence type="ECO:0000313" key="3">
    <source>
        <dbReference type="Proteomes" id="UP000663880"/>
    </source>
</evidence>